<keyword evidence="3" id="KW-0238">DNA-binding</keyword>
<feature type="domain" description="HTH lysR-type" evidence="5">
    <location>
        <begin position="3"/>
        <end position="60"/>
    </location>
</feature>
<evidence type="ECO:0000259" key="5">
    <source>
        <dbReference type="PROSITE" id="PS50931"/>
    </source>
</evidence>
<dbReference type="SUPFAM" id="SSF46785">
    <property type="entry name" value="Winged helix' DNA-binding domain"/>
    <property type="match status" value="1"/>
</dbReference>
<evidence type="ECO:0000313" key="7">
    <source>
        <dbReference type="Proteomes" id="UP001622690"/>
    </source>
</evidence>
<gene>
    <name evidence="6" type="ORF">OHU27_01025</name>
</gene>
<dbReference type="EMBL" id="CP108125">
    <property type="protein sequence ID" value="WTO81070.1"/>
    <property type="molecule type" value="Genomic_DNA"/>
</dbReference>
<dbReference type="InterPro" id="IPR005119">
    <property type="entry name" value="LysR_subst-bd"/>
</dbReference>
<dbReference type="Proteomes" id="UP001622690">
    <property type="component" value="Chromosome"/>
</dbReference>
<dbReference type="Pfam" id="PF00126">
    <property type="entry name" value="HTH_1"/>
    <property type="match status" value="1"/>
</dbReference>
<dbReference type="PANTHER" id="PTHR30346:SF28">
    <property type="entry name" value="HTH-TYPE TRANSCRIPTIONAL REGULATOR CYNR"/>
    <property type="match status" value="1"/>
</dbReference>
<comment type="similarity">
    <text evidence="1">Belongs to the LysR transcriptional regulatory family.</text>
</comment>
<dbReference type="PANTHER" id="PTHR30346">
    <property type="entry name" value="TRANSCRIPTIONAL DUAL REGULATOR HCAR-RELATED"/>
    <property type="match status" value="1"/>
</dbReference>
<dbReference type="RefSeq" id="WP_406256038.1">
    <property type="nucleotide sequence ID" value="NZ_CP108125.1"/>
</dbReference>
<sequence>MEVEIRHFRAFAAVARHRSFSRAAEELSITQPALSRTVAQLEATLGVRLLERTSRRVEPTDAGREFLQQAERVLAAFDHALTTARGLGVLRLGFSWLLPAPWAQRTIKDFEASTGASVTLIRTDDWLEALHRRTVDIVVVRGDTAVPEPLRTIRLFDEPRFAVCARQSPLAGRRHLDWGEVRHWRLIVNTVSGTTGPWSWPEESRPRDIVETSNYDEWVETVAANRGIGIVPETARHRSPHPALRFVPLTNAPPVPVRLVHPPDGPRLLIRRFVDASLAAVAG</sequence>
<evidence type="ECO:0000256" key="4">
    <source>
        <dbReference type="ARBA" id="ARBA00023163"/>
    </source>
</evidence>
<evidence type="ECO:0000256" key="2">
    <source>
        <dbReference type="ARBA" id="ARBA00023015"/>
    </source>
</evidence>
<evidence type="ECO:0000313" key="6">
    <source>
        <dbReference type="EMBL" id="WTO81070.1"/>
    </source>
</evidence>
<protein>
    <submittedName>
        <fullName evidence="6">LysR family transcriptional regulator</fullName>
    </submittedName>
</protein>
<keyword evidence="7" id="KW-1185">Reference proteome</keyword>
<organism evidence="6 7">
    <name type="scientific">Streptomyces nigra</name>
    <dbReference type="NCBI Taxonomy" id="1827580"/>
    <lineage>
        <taxon>Bacteria</taxon>
        <taxon>Bacillati</taxon>
        <taxon>Actinomycetota</taxon>
        <taxon>Actinomycetes</taxon>
        <taxon>Kitasatosporales</taxon>
        <taxon>Streptomycetaceae</taxon>
        <taxon>Streptomyces</taxon>
    </lineage>
</organism>
<keyword evidence="2" id="KW-0805">Transcription regulation</keyword>
<dbReference type="Gene3D" id="1.10.10.10">
    <property type="entry name" value="Winged helix-like DNA-binding domain superfamily/Winged helix DNA-binding domain"/>
    <property type="match status" value="1"/>
</dbReference>
<dbReference type="PROSITE" id="PS50931">
    <property type="entry name" value="HTH_LYSR"/>
    <property type="match status" value="1"/>
</dbReference>
<dbReference type="InterPro" id="IPR036390">
    <property type="entry name" value="WH_DNA-bd_sf"/>
</dbReference>
<evidence type="ECO:0000256" key="1">
    <source>
        <dbReference type="ARBA" id="ARBA00009437"/>
    </source>
</evidence>
<accession>A0ABZ1ILZ0</accession>
<dbReference type="SUPFAM" id="SSF53850">
    <property type="entry name" value="Periplasmic binding protein-like II"/>
    <property type="match status" value="1"/>
</dbReference>
<reference evidence="6 7" key="1">
    <citation type="submission" date="2022-10" db="EMBL/GenBank/DDBJ databases">
        <title>The complete genomes of actinobacterial strains from the NBC collection.</title>
        <authorList>
            <person name="Joergensen T.S."/>
            <person name="Alvarez Arevalo M."/>
            <person name="Sterndorff E.B."/>
            <person name="Faurdal D."/>
            <person name="Vuksanovic O."/>
            <person name="Mourched A.-S."/>
            <person name="Charusanti P."/>
            <person name="Shaw S."/>
            <person name="Blin K."/>
            <person name="Weber T."/>
        </authorList>
    </citation>
    <scope>NUCLEOTIDE SEQUENCE [LARGE SCALE GENOMIC DNA]</scope>
    <source>
        <strain evidence="6 7">NBC_00206</strain>
    </source>
</reference>
<name>A0ABZ1ILZ0_9ACTN</name>
<dbReference type="InterPro" id="IPR036388">
    <property type="entry name" value="WH-like_DNA-bd_sf"/>
</dbReference>
<dbReference type="Gene3D" id="3.40.190.10">
    <property type="entry name" value="Periplasmic binding protein-like II"/>
    <property type="match status" value="2"/>
</dbReference>
<proteinExistence type="inferred from homology"/>
<dbReference type="InterPro" id="IPR000847">
    <property type="entry name" value="LysR_HTH_N"/>
</dbReference>
<dbReference type="Pfam" id="PF03466">
    <property type="entry name" value="LysR_substrate"/>
    <property type="match status" value="1"/>
</dbReference>
<dbReference type="PRINTS" id="PR00039">
    <property type="entry name" value="HTHLYSR"/>
</dbReference>
<evidence type="ECO:0000256" key="3">
    <source>
        <dbReference type="ARBA" id="ARBA00023125"/>
    </source>
</evidence>
<keyword evidence="4" id="KW-0804">Transcription</keyword>